<gene>
    <name evidence="5" type="ORF">BKA16_000509</name>
</gene>
<dbReference type="InterPro" id="IPR007037">
    <property type="entry name" value="SIP_rossman_dom"/>
</dbReference>
<dbReference type="InterPro" id="IPR036390">
    <property type="entry name" value="WH_DNA-bd_sf"/>
</dbReference>
<dbReference type="PROSITE" id="PS51683">
    <property type="entry name" value="SAM_OMT_II"/>
    <property type="match status" value="1"/>
</dbReference>
<keyword evidence="2" id="KW-0808">Transferase</keyword>
<dbReference type="Gene3D" id="3.40.50.150">
    <property type="entry name" value="Vaccinia Virus protein VP39"/>
    <property type="match status" value="1"/>
</dbReference>
<dbReference type="InterPro" id="IPR039374">
    <property type="entry name" value="SIP_fam"/>
</dbReference>
<dbReference type="Pfam" id="PF00891">
    <property type="entry name" value="Methyltransf_2"/>
    <property type="match status" value="1"/>
</dbReference>
<dbReference type="Proteomes" id="UP000551501">
    <property type="component" value="Unassembled WGS sequence"/>
</dbReference>
<organism evidence="5 6">
    <name type="scientific">Gordonia humi</name>
    <dbReference type="NCBI Taxonomy" id="686429"/>
    <lineage>
        <taxon>Bacteria</taxon>
        <taxon>Bacillati</taxon>
        <taxon>Actinomycetota</taxon>
        <taxon>Actinomycetes</taxon>
        <taxon>Mycobacteriales</taxon>
        <taxon>Gordoniaceae</taxon>
        <taxon>Gordonia</taxon>
    </lineage>
</organism>
<evidence type="ECO:0000313" key="6">
    <source>
        <dbReference type="Proteomes" id="UP000551501"/>
    </source>
</evidence>
<dbReference type="InterPro" id="IPR001077">
    <property type="entry name" value="COMT_C"/>
</dbReference>
<dbReference type="InterPro" id="IPR016461">
    <property type="entry name" value="COMT-like"/>
</dbReference>
<dbReference type="Gene3D" id="1.10.287.1350">
    <property type="match status" value="1"/>
</dbReference>
<evidence type="ECO:0000256" key="1">
    <source>
        <dbReference type="ARBA" id="ARBA00022603"/>
    </source>
</evidence>
<keyword evidence="6" id="KW-1185">Reference proteome</keyword>
<dbReference type="PANTHER" id="PTHR30157:SF0">
    <property type="entry name" value="NADPH-DEPENDENT FERRIC-CHELATE REDUCTASE"/>
    <property type="match status" value="1"/>
</dbReference>
<dbReference type="GO" id="GO:0032259">
    <property type="term" value="P:methylation"/>
    <property type="evidence" value="ECO:0007669"/>
    <property type="project" value="UniProtKB-KW"/>
</dbReference>
<dbReference type="GO" id="GO:0008171">
    <property type="term" value="F:O-methyltransferase activity"/>
    <property type="evidence" value="ECO:0007669"/>
    <property type="project" value="InterPro"/>
</dbReference>
<reference evidence="5 6" key="1">
    <citation type="submission" date="2020-08" db="EMBL/GenBank/DDBJ databases">
        <title>Sequencing the genomes of 1000 actinobacteria strains.</title>
        <authorList>
            <person name="Klenk H.-P."/>
        </authorList>
    </citation>
    <scope>NUCLEOTIDE SEQUENCE [LARGE SCALE GENOMIC DNA]</scope>
    <source>
        <strain evidence="5 6">DSM 45298</strain>
    </source>
</reference>
<dbReference type="InterPro" id="IPR036388">
    <property type="entry name" value="WH-like_DNA-bd_sf"/>
</dbReference>
<evidence type="ECO:0000259" key="4">
    <source>
        <dbReference type="PROSITE" id="PS51384"/>
    </source>
</evidence>
<dbReference type="EMBL" id="JACIFP010000001">
    <property type="protein sequence ID" value="MBB4133957.1"/>
    <property type="molecule type" value="Genomic_DNA"/>
</dbReference>
<dbReference type="Pfam" id="PF04954">
    <property type="entry name" value="SIP"/>
    <property type="match status" value="1"/>
</dbReference>
<dbReference type="InterPro" id="IPR039261">
    <property type="entry name" value="FNR_nucleotide-bd"/>
</dbReference>
<dbReference type="InterPro" id="IPR017938">
    <property type="entry name" value="Riboflavin_synthase-like_b-brl"/>
</dbReference>
<dbReference type="Gene3D" id="2.40.30.10">
    <property type="entry name" value="Translation factors"/>
    <property type="match status" value="1"/>
</dbReference>
<dbReference type="CDD" id="cd06193">
    <property type="entry name" value="siderophore_interacting"/>
    <property type="match status" value="1"/>
</dbReference>
<dbReference type="Gene3D" id="3.40.50.80">
    <property type="entry name" value="Nucleotide-binding domain of ferredoxin-NADP reductase (FNR) module"/>
    <property type="match status" value="1"/>
</dbReference>
<dbReference type="RefSeq" id="WP_183369142.1">
    <property type="nucleotide sequence ID" value="NZ_BAABHL010000112.1"/>
</dbReference>
<proteinExistence type="predicted"/>
<dbReference type="SUPFAM" id="SSF53335">
    <property type="entry name" value="S-adenosyl-L-methionine-dependent methyltransferases"/>
    <property type="match status" value="1"/>
</dbReference>
<dbReference type="InterPro" id="IPR013113">
    <property type="entry name" value="SIP_FAD-bd"/>
</dbReference>
<dbReference type="GO" id="GO:0016491">
    <property type="term" value="F:oxidoreductase activity"/>
    <property type="evidence" value="ECO:0007669"/>
    <property type="project" value="InterPro"/>
</dbReference>
<dbReference type="Gene3D" id="1.10.10.10">
    <property type="entry name" value="Winged helix-like DNA-binding domain superfamily/Winged helix DNA-binding domain"/>
    <property type="match status" value="1"/>
</dbReference>
<keyword evidence="3" id="KW-0949">S-adenosyl-L-methionine</keyword>
<name>A0A840F306_9ACTN</name>
<sequence>MPRTVRQKSFYSPAIREIEVVDAYDVTPGMRRIVFGGDHLRGYTTGDGIDVPEFRSDEFDDAVRFVFPAPGESEAALPVQGDGELIHPQDRRPMVRAYTVRYWDREAARLVVDFVRHGTGIASTWAVRCGVGDRAHIVGPHVTDAHPESIDHMLIVGDETALPAIGRWIEEHPTGQAATVIIEVGDAADRQDLTPGPEVDLRWLVRDGAPGGSTTLMLDEITGLDWPAGVVYAWIAGETLSLKPIRRHLVDDRGLPKNHLEVAGYWRTETVPTLADDPALPDASEEWAEDKFHEMCELLPPIALRVAVTLDVPEQLSRGVTRLDALAAATGTDAAALGKFLRYLITADLVEIEGDDYRLTNLGEQLTDDYYAKDLDLASPESLAERALFGLADAVRTGGSVYRDMFGVGYRELLGSHTSGRRYFADADEFANYIAPTLVTTDVFDGLGHVLVHADGATTYATQLAQTFPDLRITVVGMPAQIEHIRADLGDTITADPLFERIAFVGQSVFEELPDADGILLVSMMDKNPDADAVHLLRRLGGVGARLIVVEEPMQESQISDHDTMADLRNLAVYGSGFRTDAEHRALFERAGLTVAAAQHIYCGETVYTLA</sequence>
<evidence type="ECO:0000313" key="5">
    <source>
        <dbReference type="EMBL" id="MBB4133957.1"/>
    </source>
</evidence>
<dbReference type="InterPro" id="IPR017927">
    <property type="entry name" value="FAD-bd_FR_type"/>
</dbReference>
<dbReference type="GO" id="GO:0046983">
    <property type="term" value="F:protein dimerization activity"/>
    <property type="evidence" value="ECO:0007669"/>
    <property type="project" value="InterPro"/>
</dbReference>
<comment type="caution">
    <text evidence="5">The sequence shown here is derived from an EMBL/GenBank/DDBJ whole genome shotgun (WGS) entry which is preliminary data.</text>
</comment>
<dbReference type="PROSITE" id="PS51384">
    <property type="entry name" value="FAD_FR"/>
    <property type="match status" value="1"/>
</dbReference>
<feature type="domain" description="FAD-binding FR-type" evidence="4">
    <location>
        <begin position="13"/>
        <end position="147"/>
    </location>
</feature>
<protein>
    <submittedName>
        <fullName evidence="5">NADPH-dependent ferric siderophore reductase</fullName>
    </submittedName>
</protein>
<keyword evidence="1" id="KW-0489">Methyltransferase</keyword>
<dbReference type="PANTHER" id="PTHR30157">
    <property type="entry name" value="FERRIC REDUCTASE, NADPH-DEPENDENT"/>
    <property type="match status" value="1"/>
</dbReference>
<evidence type="ECO:0000256" key="3">
    <source>
        <dbReference type="ARBA" id="ARBA00022691"/>
    </source>
</evidence>
<evidence type="ECO:0000256" key="2">
    <source>
        <dbReference type="ARBA" id="ARBA00022679"/>
    </source>
</evidence>
<dbReference type="AlphaFoldDB" id="A0A840F306"/>
<dbReference type="InterPro" id="IPR029063">
    <property type="entry name" value="SAM-dependent_MTases_sf"/>
</dbReference>
<dbReference type="SUPFAM" id="SSF63380">
    <property type="entry name" value="Riboflavin synthase domain-like"/>
    <property type="match status" value="1"/>
</dbReference>
<dbReference type="SUPFAM" id="SSF46785">
    <property type="entry name" value="Winged helix' DNA-binding domain"/>
    <property type="match status" value="1"/>
</dbReference>
<dbReference type="Pfam" id="PF08021">
    <property type="entry name" value="FAD_binding_9"/>
    <property type="match status" value="1"/>
</dbReference>
<accession>A0A840F306</accession>